<dbReference type="PROSITE" id="PS51123">
    <property type="entry name" value="OMPA_2"/>
    <property type="match status" value="1"/>
</dbReference>
<sequence>MKQKVFNVILLAIFLSTSGFSQSFLEKVKNKASDAGSDLIVKKSKEKAEKTIDGTENKKEKNNESSQASSANGQAVTEGSKTADKGIASYSKFDFVPGENIVFYENFDQDVIGEFPLKWFTNGSAEVVTLEGMEGKWLKLVAGKILSPTVQLPTNFTLEYDLILDMPFDPNSNNIAAFPNWEFKMYDGGDKNLKLSYNDPKLNNMLSVTTSFYQKYADVKLEGVENKKTKIETVLDPSRLNGFNKNYNGGLVHVAITVQGERLRIWYNEEKAVDIPVAVAINHNFNQIEFAAMKRAGEPAFYVGNIKFSEGKSDTRSKLMDEGKLVTTGIQFDSGSDKIKPVSYGILKEIALAVRDNSLKIKIIGHTDNVGNNESNLSLSKRRAEAVKNILVTDFQIDPSNIRTDGEGASRPVGDNATNIGKAQNRRVEFIKE</sequence>
<accession>A0ABT8DKH2</accession>
<feature type="compositionally biased region" description="Basic and acidic residues" evidence="5">
    <location>
        <begin position="50"/>
        <end position="63"/>
    </location>
</feature>
<comment type="subcellular location">
    <subcellularLocation>
        <location evidence="1">Cell outer membrane</location>
    </subcellularLocation>
</comment>
<evidence type="ECO:0000256" key="4">
    <source>
        <dbReference type="PROSITE-ProRule" id="PRU00473"/>
    </source>
</evidence>
<organism evidence="8 9">
    <name type="scientific">Aequorivita aurantiaca</name>
    <dbReference type="NCBI Taxonomy" id="3053356"/>
    <lineage>
        <taxon>Bacteria</taxon>
        <taxon>Pseudomonadati</taxon>
        <taxon>Bacteroidota</taxon>
        <taxon>Flavobacteriia</taxon>
        <taxon>Flavobacteriales</taxon>
        <taxon>Flavobacteriaceae</taxon>
        <taxon>Aequorivita</taxon>
    </lineage>
</organism>
<dbReference type="EMBL" id="JAUGQQ010000013">
    <property type="protein sequence ID" value="MDN3725339.1"/>
    <property type="molecule type" value="Genomic_DNA"/>
</dbReference>
<evidence type="ECO:0000256" key="5">
    <source>
        <dbReference type="SAM" id="MobiDB-lite"/>
    </source>
</evidence>
<dbReference type="Gene3D" id="3.30.1330.60">
    <property type="entry name" value="OmpA-like domain"/>
    <property type="match status" value="1"/>
</dbReference>
<dbReference type="PANTHER" id="PTHR30329">
    <property type="entry name" value="STATOR ELEMENT OF FLAGELLAR MOTOR COMPLEX"/>
    <property type="match status" value="1"/>
</dbReference>
<dbReference type="InterPro" id="IPR036737">
    <property type="entry name" value="OmpA-like_sf"/>
</dbReference>
<dbReference type="InterPro" id="IPR006665">
    <property type="entry name" value="OmpA-like"/>
</dbReference>
<evidence type="ECO:0000313" key="8">
    <source>
        <dbReference type="EMBL" id="MDN3725339.1"/>
    </source>
</evidence>
<dbReference type="Pfam" id="PF00691">
    <property type="entry name" value="OmpA"/>
    <property type="match status" value="1"/>
</dbReference>
<feature type="signal peptide" evidence="6">
    <location>
        <begin position="1"/>
        <end position="23"/>
    </location>
</feature>
<protein>
    <submittedName>
        <fullName evidence="8">OmpA family protein</fullName>
    </submittedName>
</protein>
<dbReference type="SUPFAM" id="SSF103088">
    <property type="entry name" value="OmpA-like"/>
    <property type="match status" value="1"/>
</dbReference>
<name>A0ABT8DKH2_9FLAO</name>
<comment type="caution">
    <text evidence="8">The sequence shown here is derived from an EMBL/GenBank/DDBJ whole genome shotgun (WGS) entry which is preliminary data.</text>
</comment>
<evidence type="ECO:0000313" key="9">
    <source>
        <dbReference type="Proteomes" id="UP001244787"/>
    </source>
</evidence>
<proteinExistence type="predicted"/>
<dbReference type="InterPro" id="IPR006664">
    <property type="entry name" value="OMP_bac"/>
</dbReference>
<dbReference type="PANTHER" id="PTHR30329:SF21">
    <property type="entry name" value="LIPOPROTEIN YIAD-RELATED"/>
    <property type="match status" value="1"/>
</dbReference>
<feature type="compositionally biased region" description="Polar residues" evidence="5">
    <location>
        <begin position="64"/>
        <end position="79"/>
    </location>
</feature>
<evidence type="ECO:0000256" key="2">
    <source>
        <dbReference type="ARBA" id="ARBA00023136"/>
    </source>
</evidence>
<dbReference type="InterPro" id="IPR050330">
    <property type="entry name" value="Bact_OuterMem_StrucFunc"/>
</dbReference>
<dbReference type="PRINTS" id="PR01021">
    <property type="entry name" value="OMPADOMAIN"/>
</dbReference>
<keyword evidence="6" id="KW-0732">Signal</keyword>
<evidence type="ECO:0000256" key="6">
    <source>
        <dbReference type="SAM" id="SignalP"/>
    </source>
</evidence>
<feature type="domain" description="OmpA-like" evidence="7">
    <location>
        <begin position="319"/>
        <end position="433"/>
    </location>
</feature>
<dbReference type="RefSeq" id="WP_290255429.1">
    <property type="nucleotide sequence ID" value="NZ_JAUGQQ010000013.1"/>
</dbReference>
<evidence type="ECO:0000256" key="1">
    <source>
        <dbReference type="ARBA" id="ARBA00004442"/>
    </source>
</evidence>
<feature type="chain" id="PRO_5045172880" evidence="6">
    <location>
        <begin position="24"/>
        <end position="433"/>
    </location>
</feature>
<reference evidence="8 9" key="1">
    <citation type="submission" date="2023-06" db="EMBL/GenBank/DDBJ databases">
        <authorList>
            <person name="Ye Y.-Q."/>
            <person name="Du Z.-J."/>
        </authorList>
    </citation>
    <scope>NUCLEOTIDE SEQUENCE [LARGE SCALE GENOMIC DNA]</scope>
    <source>
        <strain evidence="8 9">SDUM287046</strain>
    </source>
</reference>
<keyword evidence="9" id="KW-1185">Reference proteome</keyword>
<dbReference type="CDD" id="cd07185">
    <property type="entry name" value="OmpA_C-like"/>
    <property type="match status" value="1"/>
</dbReference>
<evidence type="ECO:0000259" key="7">
    <source>
        <dbReference type="PROSITE" id="PS51123"/>
    </source>
</evidence>
<evidence type="ECO:0000256" key="3">
    <source>
        <dbReference type="ARBA" id="ARBA00023237"/>
    </source>
</evidence>
<feature type="region of interest" description="Disordered" evidence="5">
    <location>
        <begin position="50"/>
        <end position="79"/>
    </location>
</feature>
<dbReference type="Proteomes" id="UP001244787">
    <property type="component" value="Unassembled WGS sequence"/>
</dbReference>
<keyword evidence="3" id="KW-0998">Cell outer membrane</keyword>
<gene>
    <name evidence="8" type="ORF">QRD02_13205</name>
</gene>
<keyword evidence="2 4" id="KW-0472">Membrane</keyword>